<accession>A0A1I2BK33</accession>
<dbReference type="STRING" id="1123323.SAMN05216245_10931"/>
<organism evidence="2 3">
    <name type="scientific">Succiniclasticum ruminis DSM 9236</name>
    <dbReference type="NCBI Taxonomy" id="1123323"/>
    <lineage>
        <taxon>Bacteria</taxon>
        <taxon>Bacillati</taxon>
        <taxon>Bacillota</taxon>
        <taxon>Negativicutes</taxon>
        <taxon>Acidaminococcales</taxon>
        <taxon>Acidaminococcaceae</taxon>
        <taxon>Succiniclasticum</taxon>
    </lineage>
</organism>
<dbReference type="AlphaFoldDB" id="A0A1I2BK33"/>
<evidence type="ECO:0000256" key="1">
    <source>
        <dbReference type="SAM" id="SignalP"/>
    </source>
</evidence>
<dbReference type="EMBL" id="FONL01000009">
    <property type="protein sequence ID" value="SFE56287.1"/>
    <property type="molecule type" value="Genomic_DNA"/>
</dbReference>
<evidence type="ECO:0000313" key="2">
    <source>
        <dbReference type="EMBL" id="SFE56287.1"/>
    </source>
</evidence>
<keyword evidence="1" id="KW-0732">Signal</keyword>
<keyword evidence="3" id="KW-1185">Reference proteome</keyword>
<reference evidence="2 3" key="1">
    <citation type="submission" date="2016-10" db="EMBL/GenBank/DDBJ databases">
        <authorList>
            <person name="de Groot N.N."/>
        </authorList>
    </citation>
    <scope>NUCLEOTIDE SEQUENCE [LARGE SCALE GENOMIC DNA]</scope>
    <source>
        <strain evidence="2 3">DSM 9236</strain>
    </source>
</reference>
<feature type="chain" id="PRO_5038552107" description="Lipoprotein" evidence="1">
    <location>
        <begin position="23"/>
        <end position="184"/>
    </location>
</feature>
<gene>
    <name evidence="2" type="ORF">SAMN05216245_10931</name>
</gene>
<sequence length="184" mass="19804">MKKMTVMVAALALALGVSVCSAQNNGLAAENSGINCKDGVCEFVPGAAGGERTAFAAINPYNNAVPDIEGEWARDVKQLGPHDVFTAGQTEPLAGIVFSVNNPIKNFKVLSLHLKDFSDGKPVFLVKELYTKDVFRPDRQLLVRFSFIGSIPNNGISYTDGNGKTRYYSISESGMDGSLVFSEF</sequence>
<evidence type="ECO:0000313" key="3">
    <source>
        <dbReference type="Proteomes" id="UP000198896"/>
    </source>
</evidence>
<dbReference type="Proteomes" id="UP000198896">
    <property type="component" value="Unassembled WGS sequence"/>
</dbReference>
<name>A0A1I2BK33_9FIRM</name>
<evidence type="ECO:0008006" key="4">
    <source>
        <dbReference type="Google" id="ProtNLM"/>
    </source>
</evidence>
<proteinExistence type="predicted"/>
<dbReference type="OrthoDB" id="2003120at2"/>
<protein>
    <recommendedName>
        <fullName evidence="4">Lipoprotein</fullName>
    </recommendedName>
</protein>
<dbReference type="RefSeq" id="WP_093913606.1">
    <property type="nucleotide sequence ID" value="NZ_FONL01000009.1"/>
</dbReference>
<feature type="signal peptide" evidence="1">
    <location>
        <begin position="1"/>
        <end position="22"/>
    </location>
</feature>